<evidence type="ECO:0000259" key="1">
    <source>
        <dbReference type="Pfam" id="PF04230"/>
    </source>
</evidence>
<keyword evidence="2" id="KW-0808">Transferase</keyword>
<dbReference type="PANTHER" id="PTHR36836">
    <property type="entry name" value="COLANIC ACID BIOSYNTHESIS PROTEIN WCAK"/>
    <property type="match status" value="1"/>
</dbReference>
<organism evidence="2 3">
    <name type="scientific">Gemmiger gallinarum</name>
    <dbReference type="NCBI Taxonomy" id="2779354"/>
    <lineage>
        <taxon>Bacteria</taxon>
        <taxon>Bacillati</taxon>
        <taxon>Bacillota</taxon>
        <taxon>Clostridia</taxon>
        <taxon>Eubacteriales</taxon>
        <taxon>Gemmiger</taxon>
    </lineage>
</organism>
<dbReference type="SUPFAM" id="SSF53756">
    <property type="entry name" value="UDP-Glycosyltransferase/glycogen phosphorylase"/>
    <property type="match status" value="1"/>
</dbReference>
<dbReference type="RefSeq" id="WP_193500872.1">
    <property type="nucleotide sequence ID" value="NZ_JADCKC010000002.1"/>
</dbReference>
<dbReference type="Pfam" id="PF04230">
    <property type="entry name" value="PS_pyruv_trans"/>
    <property type="match status" value="1"/>
</dbReference>
<feature type="domain" description="Polysaccharide pyruvyl transferase" evidence="1">
    <location>
        <begin position="65"/>
        <end position="301"/>
    </location>
</feature>
<dbReference type="PANTHER" id="PTHR36836:SF1">
    <property type="entry name" value="COLANIC ACID BIOSYNTHESIS PROTEIN WCAK"/>
    <property type="match status" value="1"/>
</dbReference>
<sequence length="378" mass="42710">MKRIAVDAYLNSNLGDDLFLTILCRRYPRLHFFVRSGAAALPIVQSLDNLHLLRNDGFTLSGLLYRGVNFLRKRLRGTRSDWYVERCDARLLISGSCFMEQAGPEMIAWHDFFLREPSYVMGCNFGPYHSDEYLETYRQILARPRVVCFRDRFSYALFRQLPNAACAPDIVFAYPRQERTDPPEKGYLLLCPAPLSKDGRSDLAPWEERYLALHREVVRQTLAGGRSVVLLSFCEEQDRPVAEAICAGLEDSSRVRLVDYPRLSVREAAGYLAGADAVLATRYHAMILALLYERPVFALCYSDKLTHVIEDLDCGIPHCTPQQLDHLTARQVLDALSHPLPAAALETIRRAAADAEQHFAAFDRDFGPPAPAQVSGQN</sequence>
<evidence type="ECO:0000313" key="2">
    <source>
        <dbReference type="EMBL" id="MBE5037490.1"/>
    </source>
</evidence>
<reference evidence="2 3" key="1">
    <citation type="submission" date="2020-10" db="EMBL/GenBank/DDBJ databases">
        <title>ChiBAC.</title>
        <authorList>
            <person name="Zenner C."/>
            <person name="Hitch T.C.A."/>
            <person name="Clavel T."/>
        </authorList>
    </citation>
    <scope>NUCLEOTIDE SEQUENCE [LARGE SCALE GENOMIC DNA]</scope>
    <source>
        <strain evidence="2 3">DSM 109015</strain>
    </source>
</reference>
<protein>
    <submittedName>
        <fullName evidence="2">Polysaccharide pyruvyl transferase family protein</fullName>
    </submittedName>
</protein>
<dbReference type="Proteomes" id="UP000768567">
    <property type="component" value="Unassembled WGS sequence"/>
</dbReference>
<accession>A0ABR9R2W9</accession>
<dbReference type="InterPro" id="IPR007345">
    <property type="entry name" value="Polysacch_pyruvyl_Trfase"/>
</dbReference>
<comment type="caution">
    <text evidence="2">The sequence shown here is derived from an EMBL/GenBank/DDBJ whole genome shotgun (WGS) entry which is preliminary data.</text>
</comment>
<name>A0ABR9R2W9_9FIRM</name>
<dbReference type="Gene3D" id="3.40.50.2000">
    <property type="entry name" value="Glycogen Phosphorylase B"/>
    <property type="match status" value="1"/>
</dbReference>
<evidence type="ECO:0000313" key="3">
    <source>
        <dbReference type="Proteomes" id="UP000768567"/>
    </source>
</evidence>
<dbReference type="EMBL" id="JADCKC010000002">
    <property type="protein sequence ID" value="MBE5037490.1"/>
    <property type="molecule type" value="Genomic_DNA"/>
</dbReference>
<keyword evidence="3" id="KW-1185">Reference proteome</keyword>
<proteinExistence type="predicted"/>
<gene>
    <name evidence="2" type="ORF">INF35_06810</name>
</gene>
<dbReference type="GO" id="GO:0016740">
    <property type="term" value="F:transferase activity"/>
    <property type="evidence" value="ECO:0007669"/>
    <property type="project" value="UniProtKB-KW"/>
</dbReference>